<dbReference type="EMBL" id="CP012154">
    <property type="protein sequence ID" value="AKS41040.1"/>
    <property type="molecule type" value="Genomic_DNA"/>
</dbReference>
<evidence type="ECO:0000313" key="6">
    <source>
        <dbReference type="EMBL" id="AKS41040.1"/>
    </source>
</evidence>
<evidence type="ECO:0000256" key="5">
    <source>
        <dbReference type="ARBA" id="ARBA00023315"/>
    </source>
</evidence>
<sequence length="250" mass="28083">MPDWIRLLWRLPLLGLHVFIGIPIVLISFLPGIRNLPLASMRLHQWTHQLWSRWMLKIFGVALDQRGQLPVGPCLIVANHISWLDIVVLHALWPMWLVAKAEIRGWPLVGKLADLAGTLFIQRGSEASRRRIGRRMAALLKRGERVGIFPEGGIRPEPGVGRFHARLFAPALRADVPVVPVAIRYDRGGDLHEVMVFGPGENFFGNLFRLLRQAPSTVQLTVGSPLKGQLGNRSQLARQCNEIVKGFYDA</sequence>
<proteinExistence type="predicted"/>
<keyword evidence="2" id="KW-0444">Lipid biosynthesis</keyword>
<accession>A0A0K0XTQ1</accession>
<dbReference type="KEGG" id="wma:WM2015_659"/>
<dbReference type="AlphaFoldDB" id="A0A0K0XTQ1"/>
<evidence type="ECO:0000256" key="1">
    <source>
        <dbReference type="ARBA" id="ARBA00005189"/>
    </source>
</evidence>
<dbReference type="Proteomes" id="UP000066624">
    <property type="component" value="Chromosome"/>
</dbReference>
<dbReference type="CDD" id="cd07989">
    <property type="entry name" value="LPLAT_AGPAT-like"/>
    <property type="match status" value="1"/>
</dbReference>
<organism evidence="6 7">
    <name type="scientific">Wenzhouxiangella marina</name>
    <dbReference type="NCBI Taxonomy" id="1579979"/>
    <lineage>
        <taxon>Bacteria</taxon>
        <taxon>Pseudomonadati</taxon>
        <taxon>Pseudomonadota</taxon>
        <taxon>Gammaproteobacteria</taxon>
        <taxon>Chromatiales</taxon>
        <taxon>Wenzhouxiangellaceae</taxon>
        <taxon>Wenzhouxiangella</taxon>
    </lineage>
</organism>
<dbReference type="SUPFAM" id="SSF69593">
    <property type="entry name" value="Glycerol-3-phosphate (1)-acyltransferase"/>
    <property type="match status" value="1"/>
</dbReference>
<keyword evidence="4" id="KW-0443">Lipid metabolism</keyword>
<evidence type="ECO:0000256" key="2">
    <source>
        <dbReference type="ARBA" id="ARBA00022516"/>
    </source>
</evidence>
<keyword evidence="3 6" id="KW-0808">Transferase</keyword>
<dbReference type="PANTHER" id="PTHR10434:SF64">
    <property type="entry name" value="1-ACYL-SN-GLYCEROL-3-PHOSPHATE ACYLTRANSFERASE-RELATED"/>
    <property type="match status" value="1"/>
</dbReference>
<keyword evidence="7" id="KW-1185">Reference proteome</keyword>
<dbReference type="PANTHER" id="PTHR10434">
    <property type="entry name" value="1-ACYL-SN-GLYCEROL-3-PHOSPHATE ACYLTRANSFERASE"/>
    <property type="match status" value="1"/>
</dbReference>
<reference evidence="6 7" key="1">
    <citation type="submission" date="2015-07" db="EMBL/GenBank/DDBJ databases">
        <authorList>
            <person name="Noorani M."/>
        </authorList>
    </citation>
    <scope>NUCLEOTIDE SEQUENCE [LARGE SCALE GENOMIC DNA]</scope>
    <source>
        <strain evidence="6 7">KCTC 42284</strain>
    </source>
</reference>
<keyword evidence="5" id="KW-0012">Acyltransferase</keyword>
<comment type="pathway">
    <text evidence="1">Lipid metabolism.</text>
</comment>
<protein>
    <submittedName>
        <fullName evidence="6">Acetyltransferase</fullName>
    </submittedName>
</protein>
<dbReference type="InterPro" id="IPR002123">
    <property type="entry name" value="Plipid/glycerol_acylTrfase"/>
</dbReference>
<dbReference type="GO" id="GO:0006654">
    <property type="term" value="P:phosphatidic acid biosynthetic process"/>
    <property type="evidence" value="ECO:0007669"/>
    <property type="project" value="TreeGrafter"/>
</dbReference>
<evidence type="ECO:0000256" key="4">
    <source>
        <dbReference type="ARBA" id="ARBA00023098"/>
    </source>
</evidence>
<dbReference type="Pfam" id="PF01553">
    <property type="entry name" value="Acyltransferase"/>
    <property type="match status" value="1"/>
</dbReference>
<gene>
    <name evidence="6" type="ORF">WM2015_659</name>
</gene>
<evidence type="ECO:0000313" key="7">
    <source>
        <dbReference type="Proteomes" id="UP000066624"/>
    </source>
</evidence>
<dbReference type="GO" id="GO:0003841">
    <property type="term" value="F:1-acylglycerol-3-phosphate O-acyltransferase activity"/>
    <property type="evidence" value="ECO:0007669"/>
    <property type="project" value="TreeGrafter"/>
</dbReference>
<name>A0A0K0XTQ1_9GAMM</name>
<evidence type="ECO:0000256" key="3">
    <source>
        <dbReference type="ARBA" id="ARBA00022679"/>
    </source>
</evidence>
<dbReference type="SMART" id="SM00563">
    <property type="entry name" value="PlsC"/>
    <property type="match status" value="1"/>
</dbReference>
<dbReference type="STRING" id="1579979.WM2015_659"/>
<dbReference type="RefSeq" id="WP_049724706.1">
    <property type="nucleotide sequence ID" value="NZ_CP012154.1"/>
</dbReference>